<gene>
    <name evidence="1" type="ORF">OXX778_LOCUS23579</name>
</gene>
<dbReference type="Proteomes" id="UP000663879">
    <property type="component" value="Unassembled WGS sequence"/>
</dbReference>
<sequence>PTNRSIRQLTSSIIQNLFNLYQTLDNNERKFLLVDLIGENMSQISQNDESHLEYLNVFKQILNSNDKESKYRLVIKHKILAKLEISLQHEIKSLGDLERLTTDYNSQSISLSFNLNRGLC</sequence>
<dbReference type="EMBL" id="CAJNOC010014121">
    <property type="protein sequence ID" value="CAF1160332.1"/>
    <property type="molecule type" value="Genomic_DNA"/>
</dbReference>
<reference evidence="1" key="1">
    <citation type="submission" date="2021-02" db="EMBL/GenBank/DDBJ databases">
        <authorList>
            <person name="Nowell W R."/>
        </authorList>
    </citation>
    <scope>NUCLEOTIDE SEQUENCE</scope>
    <source>
        <strain evidence="1">Ploen Becks lab</strain>
    </source>
</reference>
<evidence type="ECO:0000313" key="1">
    <source>
        <dbReference type="EMBL" id="CAF1160332.1"/>
    </source>
</evidence>
<evidence type="ECO:0000313" key="2">
    <source>
        <dbReference type="Proteomes" id="UP000663879"/>
    </source>
</evidence>
<name>A0A814TEJ3_9BILA</name>
<dbReference type="AlphaFoldDB" id="A0A814TEJ3"/>
<organism evidence="1 2">
    <name type="scientific">Brachionus calyciflorus</name>
    <dbReference type="NCBI Taxonomy" id="104777"/>
    <lineage>
        <taxon>Eukaryota</taxon>
        <taxon>Metazoa</taxon>
        <taxon>Spiralia</taxon>
        <taxon>Gnathifera</taxon>
        <taxon>Rotifera</taxon>
        <taxon>Eurotatoria</taxon>
        <taxon>Monogononta</taxon>
        <taxon>Pseudotrocha</taxon>
        <taxon>Ploima</taxon>
        <taxon>Brachionidae</taxon>
        <taxon>Brachionus</taxon>
    </lineage>
</organism>
<proteinExistence type="predicted"/>
<comment type="caution">
    <text evidence="1">The sequence shown here is derived from an EMBL/GenBank/DDBJ whole genome shotgun (WGS) entry which is preliminary data.</text>
</comment>
<accession>A0A814TEJ3</accession>
<keyword evidence="2" id="KW-1185">Reference proteome</keyword>
<feature type="non-terminal residue" evidence="1">
    <location>
        <position position="120"/>
    </location>
</feature>
<feature type="non-terminal residue" evidence="1">
    <location>
        <position position="1"/>
    </location>
</feature>
<protein>
    <submittedName>
        <fullName evidence="1">Uncharacterized protein</fullName>
    </submittedName>
</protein>
<dbReference type="OrthoDB" id="30336at2759"/>